<accession>A0A212J2R3</accession>
<evidence type="ECO:0000313" key="3">
    <source>
        <dbReference type="EMBL" id="SBV93720.1"/>
    </source>
</evidence>
<dbReference type="SUPFAM" id="SSF51261">
    <property type="entry name" value="Duplicated hybrid motif"/>
    <property type="match status" value="1"/>
</dbReference>
<proteinExistence type="predicted"/>
<dbReference type="PANTHER" id="PTHR21666">
    <property type="entry name" value="PEPTIDASE-RELATED"/>
    <property type="match status" value="1"/>
</dbReference>
<sequence>MRLNNRRPHLVPHPAGSVGQWILFAALVLCCAFFFPETGLAAASSANTLQKQIQQEQTKAKTRRDSLSRLTAEERDLDKDLAASEKRILSIEASLEKEAKTLDALAASDLELQARGEALEAEQNKTEEAMTEVLRVLWELHARRESVKGRDLPDWHVTDREHAWSLELFASLDGYRKTIADQQKDLETVASKRAALSKDVAARIAARNSEKEKLLQNRVQYEQRLAGLRKQKQETEEELTAILALVQNLNLRMQAEEEQTDIAKAKGKLPWPVTGSVKGRFSPSAKPPVRGMTVALDGNTPVRAVHRGKVVHNDVLRGIGRVVILMHGEEYYSLYAFLSESPVQIGQDVDRGAVVGTSGFVTSLNGPGLYFELRYHQNAVNPEQWLRKL</sequence>
<dbReference type="AlphaFoldDB" id="A0A212J2R3"/>
<organism evidence="3">
    <name type="scientific">uncultured delta proteobacterium</name>
    <dbReference type="NCBI Taxonomy" id="34034"/>
    <lineage>
        <taxon>Bacteria</taxon>
        <taxon>Deltaproteobacteria</taxon>
        <taxon>environmental samples</taxon>
    </lineage>
</organism>
<reference evidence="3" key="1">
    <citation type="submission" date="2016-04" db="EMBL/GenBank/DDBJ databases">
        <authorList>
            <person name="Evans L.H."/>
            <person name="Alamgir A."/>
            <person name="Owens N."/>
            <person name="Weber N.D."/>
            <person name="Virtaneva K."/>
            <person name="Barbian K."/>
            <person name="Babar A."/>
            <person name="Rosenke K."/>
        </authorList>
    </citation>
    <scope>NUCLEOTIDE SEQUENCE</scope>
    <source>
        <strain evidence="3">86</strain>
    </source>
</reference>
<dbReference type="GO" id="GO:0004222">
    <property type="term" value="F:metalloendopeptidase activity"/>
    <property type="evidence" value="ECO:0007669"/>
    <property type="project" value="TreeGrafter"/>
</dbReference>
<name>A0A212J2R3_9DELT</name>
<keyword evidence="1" id="KW-0175">Coiled coil</keyword>
<dbReference type="InterPro" id="IPR016047">
    <property type="entry name" value="M23ase_b-sheet_dom"/>
</dbReference>
<evidence type="ECO:0000259" key="2">
    <source>
        <dbReference type="Pfam" id="PF01551"/>
    </source>
</evidence>
<dbReference type="InterPro" id="IPR050570">
    <property type="entry name" value="Cell_wall_metabolism_enzyme"/>
</dbReference>
<feature type="domain" description="M23ase beta-sheet core" evidence="2">
    <location>
        <begin position="290"/>
        <end position="382"/>
    </location>
</feature>
<feature type="coiled-coil region" evidence="1">
    <location>
        <begin position="204"/>
        <end position="266"/>
    </location>
</feature>
<dbReference type="PANTHER" id="PTHR21666:SF270">
    <property type="entry name" value="MUREIN HYDROLASE ACTIVATOR ENVC"/>
    <property type="match status" value="1"/>
</dbReference>
<dbReference type="EMBL" id="FLUQ01000001">
    <property type="protein sequence ID" value="SBV93720.1"/>
    <property type="molecule type" value="Genomic_DNA"/>
</dbReference>
<protein>
    <submittedName>
        <fullName evidence="3">Peptidase, M23/M37 family</fullName>
    </submittedName>
</protein>
<dbReference type="CDD" id="cd12797">
    <property type="entry name" value="M23_peptidase"/>
    <property type="match status" value="1"/>
</dbReference>
<dbReference type="InterPro" id="IPR011055">
    <property type="entry name" value="Dup_hybrid_motif"/>
</dbReference>
<gene>
    <name evidence="3" type="ORF">KL86DPRO_10580</name>
</gene>
<evidence type="ECO:0000256" key="1">
    <source>
        <dbReference type="SAM" id="Coils"/>
    </source>
</evidence>
<dbReference type="Gene3D" id="2.70.70.10">
    <property type="entry name" value="Glucose Permease (Domain IIA)"/>
    <property type="match status" value="1"/>
</dbReference>
<dbReference type="Pfam" id="PF01551">
    <property type="entry name" value="Peptidase_M23"/>
    <property type="match status" value="1"/>
</dbReference>